<dbReference type="PANTHER" id="PTHR15139:SF0">
    <property type="entry name" value="TUBULIN-SPECIFIC CHAPERONE C"/>
    <property type="match status" value="1"/>
</dbReference>
<protein>
    <recommendedName>
        <fullName evidence="2">C-CAP/cofactor C-like domain-containing protein</fullName>
    </recommendedName>
</protein>
<gene>
    <name evidence="3" type="ORF">BABINDRAFT_26651</name>
</gene>
<dbReference type="EMBL" id="KV454432">
    <property type="protein sequence ID" value="ODQ79451.1"/>
    <property type="molecule type" value="Genomic_DNA"/>
</dbReference>
<dbReference type="GeneID" id="30149237"/>
<dbReference type="InterPro" id="IPR027684">
    <property type="entry name" value="TBCC"/>
</dbReference>
<evidence type="ECO:0000313" key="4">
    <source>
        <dbReference type="Proteomes" id="UP000094336"/>
    </source>
</evidence>
<dbReference type="OrthoDB" id="194775at2759"/>
<organism evidence="3 4">
    <name type="scientific">Babjeviella inositovora NRRL Y-12698</name>
    <dbReference type="NCBI Taxonomy" id="984486"/>
    <lineage>
        <taxon>Eukaryota</taxon>
        <taxon>Fungi</taxon>
        <taxon>Dikarya</taxon>
        <taxon>Ascomycota</taxon>
        <taxon>Saccharomycotina</taxon>
        <taxon>Pichiomycetes</taxon>
        <taxon>Serinales incertae sedis</taxon>
        <taxon>Babjeviella</taxon>
    </lineage>
</organism>
<evidence type="ECO:0000313" key="3">
    <source>
        <dbReference type="EMBL" id="ODQ79451.1"/>
    </source>
</evidence>
<comment type="similarity">
    <text evidence="1">Belongs to the TBCC family.</text>
</comment>
<dbReference type="PROSITE" id="PS51329">
    <property type="entry name" value="C_CAP_COFACTOR_C"/>
    <property type="match status" value="1"/>
</dbReference>
<dbReference type="PANTHER" id="PTHR15139">
    <property type="entry name" value="TUBULIN FOLDING COFACTOR C"/>
    <property type="match status" value="1"/>
</dbReference>
<dbReference type="RefSeq" id="XP_018984779.1">
    <property type="nucleotide sequence ID" value="XM_019131384.1"/>
</dbReference>
<feature type="non-terminal residue" evidence="3">
    <location>
        <position position="167"/>
    </location>
</feature>
<dbReference type="Pfam" id="PF07986">
    <property type="entry name" value="TBCC"/>
    <property type="match status" value="1"/>
</dbReference>
<accession>A0A1E3QP52</accession>
<dbReference type="GO" id="GO:0007023">
    <property type="term" value="P:post-chaperonin tubulin folding pathway"/>
    <property type="evidence" value="ECO:0007669"/>
    <property type="project" value="InterPro"/>
</dbReference>
<dbReference type="AlphaFoldDB" id="A0A1E3QP52"/>
<feature type="domain" description="C-CAP/cofactor C-like" evidence="2">
    <location>
        <begin position="2"/>
        <end position="129"/>
    </location>
</feature>
<name>A0A1E3QP52_9ASCO</name>
<dbReference type="InterPro" id="IPR016098">
    <property type="entry name" value="CAP/MinC_C"/>
</dbReference>
<evidence type="ECO:0000256" key="1">
    <source>
        <dbReference type="ARBA" id="ARBA00008848"/>
    </source>
</evidence>
<dbReference type="GO" id="GO:0007021">
    <property type="term" value="P:tubulin complex assembly"/>
    <property type="evidence" value="ECO:0007669"/>
    <property type="project" value="TreeGrafter"/>
</dbReference>
<proteinExistence type="inferred from homology"/>
<dbReference type="Proteomes" id="UP000094336">
    <property type="component" value="Unassembled WGS sequence"/>
</dbReference>
<evidence type="ECO:0000259" key="2">
    <source>
        <dbReference type="PROSITE" id="PS51329"/>
    </source>
</evidence>
<dbReference type="InterPro" id="IPR012945">
    <property type="entry name" value="Tubulin-bd_cofactor_C_dom"/>
</dbReference>
<dbReference type="GO" id="GO:0005737">
    <property type="term" value="C:cytoplasm"/>
    <property type="evidence" value="ECO:0007669"/>
    <property type="project" value="TreeGrafter"/>
</dbReference>
<dbReference type="Gene3D" id="2.160.20.70">
    <property type="match status" value="1"/>
</dbReference>
<feature type="non-terminal residue" evidence="3">
    <location>
        <position position="1"/>
    </location>
</feature>
<keyword evidence="4" id="KW-1185">Reference proteome</keyword>
<dbReference type="InterPro" id="IPR017901">
    <property type="entry name" value="C-CAP_CF_C-like"/>
</dbReference>
<dbReference type="STRING" id="984486.A0A1E3QP52"/>
<reference evidence="4" key="1">
    <citation type="submission" date="2016-05" db="EMBL/GenBank/DDBJ databases">
        <title>Comparative genomics of biotechnologically important yeasts.</title>
        <authorList>
            <consortium name="DOE Joint Genome Institute"/>
            <person name="Riley R."/>
            <person name="Haridas S."/>
            <person name="Wolfe K.H."/>
            <person name="Lopes M.R."/>
            <person name="Hittinger C.T."/>
            <person name="Goker M."/>
            <person name="Salamov A."/>
            <person name="Wisecaver J."/>
            <person name="Long T.M."/>
            <person name="Aerts A.L."/>
            <person name="Barry K."/>
            <person name="Choi C."/>
            <person name="Clum A."/>
            <person name="Coughlan A.Y."/>
            <person name="Deshpande S."/>
            <person name="Douglass A.P."/>
            <person name="Hanson S.J."/>
            <person name="Klenk H.-P."/>
            <person name="Labutti K."/>
            <person name="Lapidus A."/>
            <person name="Lindquist E."/>
            <person name="Lipzen A."/>
            <person name="Meier-Kolthoff J.P."/>
            <person name="Ohm R.A."/>
            <person name="Otillar R.P."/>
            <person name="Pangilinan J."/>
            <person name="Peng Y."/>
            <person name="Rokas A."/>
            <person name="Rosa C.A."/>
            <person name="Scheuner C."/>
            <person name="Sibirny A.A."/>
            <person name="Slot J.C."/>
            <person name="Stielow J.B."/>
            <person name="Sun H."/>
            <person name="Kurtzman C.P."/>
            <person name="Blackwell M."/>
            <person name="Grigoriev I.V."/>
            <person name="Jeffries T.W."/>
        </authorList>
    </citation>
    <scope>NUCLEOTIDE SEQUENCE [LARGE SCALE GENOMIC DNA]</scope>
    <source>
        <strain evidence="4">NRRL Y-12698</strain>
    </source>
</reference>
<sequence length="167" mass="18448">LPQPKPEAEPVLSGRACFKETITTKLQHMYVTDLSQCIISAPGPVGSIHVKNVTQAIVSLVSDGPVFIHDFTDAILIVKCHQLRVHNTKNVKLFMDVGSKRAIIEQCSALTVGLYPGSQNMVEIDDFSWPTKNQANPHYDFSTESPNYNWVDSIGDGSLSPEVVRRL</sequence>